<evidence type="ECO:0000313" key="3">
    <source>
        <dbReference type="Proteomes" id="UP000538147"/>
    </source>
</evidence>
<keyword evidence="1" id="KW-1277">Toxin-antitoxin system</keyword>
<dbReference type="AlphaFoldDB" id="A0A841LBH6"/>
<dbReference type="EMBL" id="JACIIV010000056">
    <property type="protein sequence ID" value="MBB6229486.1"/>
    <property type="molecule type" value="Genomic_DNA"/>
</dbReference>
<sequence>MKRASVRTATRRPTNVSIDRRLVEDARALGINLSEACERGIADQVAATRAELWLAENREAIDSSNAHVEAHGLPLARYRLF</sequence>
<name>A0A841LBH6_9SPHN</name>
<comment type="caution">
    <text evidence="2">The sequence shown here is derived from an EMBL/GenBank/DDBJ whole genome shotgun (WGS) entry which is preliminary data.</text>
</comment>
<reference evidence="2 3" key="1">
    <citation type="submission" date="2020-08" db="EMBL/GenBank/DDBJ databases">
        <title>Genomic Encyclopedia of Type Strains, Phase IV (KMG-IV): sequencing the most valuable type-strain genomes for metagenomic binning, comparative biology and taxonomic classification.</title>
        <authorList>
            <person name="Goeker M."/>
        </authorList>
    </citation>
    <scope>NUCLEOTIDE SEQUENCE [LARGE SCALE GENOMIC DNA]</scope>
    <source>
        <strain evidence="2 3">DSM 102189</strain>
    </source>
</reference>
<keyword evidence="3" id="KW-1185">Reference proteome</keyword>
<protein>
    <submittedName>
        <fullName evidence="2">Antitoxin CcdA</fullName>
    </submittedName>
</protein>
<organism evidence="2 3">
    <name type="scientific">Polymorphobacter multimanifer</name>
    <dbReference type="NCBI Taxonomy" id="1070431"/>
    <lineage>
        <taxon>Bacteria</taxon>
        <taxon>Pseudomonadati</taxon>
        <taxon>Pseudomonadota</taxon>
        <taxon>Alphaproteobacteria</taxon>
        <taxon>Sphingomonadales</taxon>
        <taxon>Sphingosinicellaceae</taxon>
        <taxon>Polymorphobacter</taxon>
    </lineage>
</organism>
<dbReference type="Pfam" id="PF07362">
    <property type="entry name" value="CcdA"/>
    <property type="match status" value="1"/>
</dbReference>
<proteinExistence type="predicted"/>
<dbReference type="Proteomes" id="UP000538147">
    <property type="component" value="Unassembled WGS sequence"/>
</dbReference>
<evidence type="ECO:0000313" key="2">
    <source>
        <dbReference type="EMBL" id="MBB6229486.1"/>
    </source>
</evidence>
<dbReference type="RefSeq" id="WP_184203214.1">
    <property type="nucleotide sequence ID" value="NZ_BMOX01000180.1"/>
</dbReference>
<accession>A0A841LBH6</accession>
<gene>
    <name evidence="2" type="ORF">FHS79_003689</name>
</gene>
<dbReference type="InterPro" id="IPR009956">
    <property type="entry name" value="Post-segregation_anti-tox_CcdA"/>
</dbReference>
<evidence type="ECO:0000256" key="1">
    <source>
        <dbReference type="ARBA" id="ARBA00022649"/>
    </source>
</evidence>